<keyword evidence="3 8" id="KW-0813">Transport</keyword>
<evidence type="ECO:0000256" key="4">
    <source>
        <dbReference type="ARBA" id="ARBA00022475"/>
    </source>
</evidence>
<evidence type="ECO:0000256" key="5">
    <source>
        <dbReference type="ARBA" id="ARBA00022692"/>
    </source>
</evidence>
<keyword evidence="6 8" id="KW-1133">Transmembrane helix</keyword>
<keyword evidence="11" id="KW-1185">Reference proteome</keyword>
<comment type="subcellular location">
    <subcellularLocation>
        <location evidence="1 8">Cell membrane</location>
        <topology evidence="1 8">Multi-pass membrane protein</topology>
    </subcellularLocation>
</comment>
<dbReference type="CDD" id="cd06261">
    <property type="entry name" value="TM_PBP2"/>
    <property type="match status" value="1"/>
</dbReference>
<evidence type="ECO:0000256" key="2">
    <source>
        <dbReference type="ARBA" id="ARBA00007069"/>
    </source>
</evidence>
<evidence type="ECO:0000313" key="11">
    <source>
        <dbReference type="Proteomes" id="UP001139089"/>
    </source>
</evidence>
<feature type="domain" description="ABC transmembrane type-1" evidence="9">
    <location>
        <begin position="56"/>
        <end position="264"/>
    </location>
</feature>
<evidence type="ECO:0000256" key="1">
    <source>
        <dbReference type="ARBA" id="ARBA00004651"/>
    </source>
</evidence>
<evidence type="ECO:0000256" key="3">
    <source>
        <dbReference type="ARBA" id="ARBA00022448"/>
    </source>
</evidence>
<name>A0A9X1NLU2_9HYPH</name>
<dbReference type="PANTHER" id="PTHR42929">
    <property type="entry name" value="INNER MEMBRANE ABC TRANSPORTER PERMEASE PROTEIN YDCU-RELATED-RELATED"/>
    <property type="match status" value="1"/>
</dbReference>
<dbReference type="Proteomes" id="UP001139089">
    <property type="component" value="Unassembled WGS sequence"/>
</dbReference>
<comment type="similarity">
    <text evidence="2">Belongs to the binding-protein-dependent transport system permease family. CysTW subfamily.</text>
</comment>
<dbReference type="PROSITE" id="PS50928">
    <property type="entry name" value="ABC_TM1"/>
    <property type="match status" value="1"/>
</dbReference>
<evidence type="ECO:0000313" key="10">
    <source>
        <dbReference type="EMBL" id="MCD7107432.1"/>
    </source>
</evidence>
<keyword evidence="5 8" id="KW-0812">Transmembrane</keyword>
<dbReference type="AlphaFoldDB" id="A0A9X1NLU2"/>
<feature type="transmembrane region" description="Helical" evidence="8">
    <location>
        <begin position="188"/>
        <end position="221"/>
    </location>
</feature>
<dbReference type="SUPFAM" id="SSF161098">
    <property type="entry name" value="MetI-like"/>
    <property type="match status" value="1"/>
</dbReference>
<evidence type="ECO:0000256" key="8">
    <source>
        <dbReference type="RuleBase" id="RU363032"/>
    </source>
</evidence>
<reference evidence="10" key="1">
    <citation type="submission" date="2021-12" db="EMBL/GenBank/DDBJ databases">
        <authorList>
            <person name="Li Y."/>
        </authorList>
    </citation>
    <scope>NUCLEOTIDE SEQUENCE</scope>
    <source>
        <strain evidence="10">DKSPLA3</strain>
    </source>
</reference>
<dbReference type="InterPro" id="IPR035906">
    <property type="entry name" value="MetI-like_sf"/>
</dbReference>
<evidence type="ECO:0000259" key="9">
    <source>
        <dbReference type="PROSITE" id="PS50928"/>
    </source>
</evidence>
<dbReference type="GO" id="GO:0005886">
    <property type="term" value="C:plasma membrane"/>
    <property type="evidence" value="ECO:0007669"/>
    <property type="project" value="UniProtKB-SubCell"/>
</dbReference>
<dbReference type="GO" id="GO:0055085">
    <property type="term" value="P:transmembrane transport"/>
    <property type="evidence" value="ECO:0007669"/>
    <property type="project" value="InterPro"/>
</dbReference>
<sequence>MSHRPLSLLLVAPALAVILLLFVVPLVASVVGAFEVGDGFGFGNFVKATELYTQDAIFTVVIVSLSTVLIGLFSIAIAGYLTLGENPRTVAILRWLYRWPMFIPFIVTGQVLRTFLAKNGLFNNVLISLGILTPLQAESFLDWRGIVIAFVWKQTPFVTLLLAGAMASLDRSTIEAARNLGAARLRILLEIVVPQVATTLLVGLILSFVTMMSVLSVPLMINAQSPTMLTTDIAFRINAYGDYGVANALGLVSLLITSVVAWIYLRHGVRKSL</sequence>
<keyword evidence="7 8" id="KW-0472">Membrane</keyword>
<evidence type="ECO:0000256" key="6">
    <source>
        <dbReference type="ARBA" id="ARBA00022989"/>
    </source>
</evidence>
<organism evidence="10 11">
    <name type="scientific">Rhizobium quercicola</name>
    <dbReference type="NCBI Taxonomy" id="2901226"/>
    <lineage>
        <taxon>Bacteria</taxon>
        <taxon>Pseudomonadati</taxon>
        <taxon>Pseudomonadota</taxon>
        <taxon>Alphaproteobacteria</taxon>
        <taxon>Hyphomicrobiales</taxon>
        <taxon>Rhizobiaceae</taxon>
        <taxon>Rhizobium/Agrobacterium group</taxon>
        <taxon>Rhizobium</taxon>
    </lineage>
</organism>
<feature type="transmembrane region" description="Helical" evidence="8">
    <location>
        <begin position="57"/>
        <end position="83"/>
    </location>
</feature>
<gene>
    <name evidence="10" type="ORF">LRX75_00130</name>
</gene>
<dbReference type="Gene3D" id="1.10.3720.10">
    <property type="entry name" value="MetI-like"/>
    <property type="match status" value="1"/>
</dbReference>
<protein>
    <submittedName>
        <fullName evidence="10">ABC transporter permease subunit</fullName>
    </submittedName>
</protein>
<feature type="transmembrane region" description="Helical" evidence="8">
    <location>
        <begin position="146"/>
        <end position="167"/>
    </location>
</feature>
<accession>A0A9X1NLU2</accession>
<keyword evidence="4" id="KW-1003">Cell membrane</keyword>
<dbReference type="PANTHER" id="PTHR42929:SF1">
    <property type="entry name" value="INNER MEMBRANE ABC TRANSPORTER PERMEASE PROTEIN YDCU-RELATED"/>
    <property type="match status" value="1"/>
</dbReference>
<dbReference type="Pfam" id="PF00528">
    <property type="entry name" value="BPD_transp_1"/>
    <property type="match status" value="1"/>
</dbReference>
<comment type="caution">
    <text evidence="10">The sequence shown here is derived from an EMBL/GenBank/DDBJ whole genome shotgun (WGS) entry which is preliminary data.</text>
</comment>
<dbReference type="RefSeq" id="WP_231811194.1">
    <property type="nucleotide sequence ID" value="NZ_JAJOZR010000001.1"/>
</dbReference>
<proteinExistence type="inferred from homology"/>
<feature type="transmembrane region" description="Helical" evidence="8">
    <location>
        <begin position="95"/>
        <end position="116"/>
    </location>
</feature>
<evidence type="ECO:0000256" key="7">
    <source>
        <dbReference type="ARBA" id="ARBA00023136"/>
    </source>
</evidence>
<feature type="transmembrane region" description="Helical" evidence="8">
    <location>
        <begin position="245"/>
        <end position="265"/>
    </location>
</feature>
<dbReference type="EMBL" id="JAJOZR010000001">
    <property type="protein sequence ID" value="MCD7107432.1"/>
    <property type="molecule type" value="Genomic_DNA"/>
</dbReference>
<dbReference type="InterPro" id="IPR000515">
    <property type="entry name" value="MetI-like"/>
</dbReference>